<comment type="cofactor">
    <cofactor evidence="1">
        <name>FAD</name>
        <dbReference type="ChEBI" id="CHEBI:57692"/>
    </cofactor>
</comment>
<comment type="similarity">
    <text evidence="2">Belongs to the FAD-dependent glycerol-3-phosphate dehydrogenase family.</text>
</comment>
<evidence type="ECO:0000313" key="10">
    <source>
        <dbReference type="EMBL" id="KAH6656209.1"/>
    </source>
</evidence>
<dbReference type="GO" id="GO:0005739">
    <property type="term" value="C:mitochondrion"/>
    <property type="evidence" value="ECO:0007669"/>
    <property type="project" value="TreeGrafter"/>
</dbReference>
<dbReference type="SUPFAM" id="SSF54373">
    <property type="entry name" value="FAD-linked reductases, C-terminal domain"/>
    <property type="match status" value="1"/>
</dbReference>
<protein>
    <recommendedName>
        <fullName evidence="3">glycerol-3-phosphate dehydrogenase</fullName>
        <ecNumber evidence="3">1.1.5.3</ecNumber>
    </recommendedName>
</protein>
<reference evidence="10" key="1">
    <citation type="journal article" date="2021" name="Nat. Commun.">
        <title>Genetic determinants of endophytism in the Arabidopsis root mycobiome.</title>
        <authorList>
            <person name="Mesny F."/>
            <person name="Miyauchi S."/>
            <person name="Thiergart T."/>
            <person name="Pickel B."/>
            <person name="Atanasova L."/>
            <person name="Karlsson M."/>
            <person name="Huettel B."/>
            <person name="Barry K.W."/>
            <person name="Haridas S."/>
            <person name="Chen C."/>
            <person name="Bauer D."/>
            <person name="Andreopoulos W."/>
            <person name="Pangilinan J."/>
            <person name="LaButti K."/>
            <person name="Riley R."/>
            <person name="Lipzen A."/>
            <person name="Clum A."/>
            <person name="Drula E."/>
            <person name="Henrissat B."/>
            <person name="Kohler A."/>
            <person name="Grigoriev I.V."/>
            <person name="Martin F.M."/>
            <person name="Hacquard S."/>
        </authorList>
    </citation>
    <scope>NUCLEOTIDE SEQUENCE</scope>
    <source>
        <strain evidence="10">MPI-SDFR-AT-0073</strain>
    </source>
</reference>
<dbReference type="EC" id="1.1.5.3" evidence="3"/>
<dbReference type="InterPro" id="IPR000447">
    <property type="entry name" value="G3P_DH_FAD-dep"/>
</dbReference>
<keyword evidence="8" id="KW-1133">Transmembrane helix</keyword>
<feature type="compositionally biased region" description="Low complexity" evidence="7">
    <location>
        <begin position="407"/>
        <end position="417"/>
    </location>
</feature>
<name>A0A9P8ZZN0_9PEZI</name>
<feature type="transmembrane region" description="Helical" evidence="8">
    <location>
        <begin position="96"/>
        <end position="118"/>
    </location>
</feature>
<dbReference type="InterPro" id="IPR006076">
    <property type="entry name" value="FAD-dep_OxRdtase"/>
</dbReference>
<dbReference type="InterPro" id="IPR036188">
    <property type="entry name" value="FAD/NAD-bd_sf"/>
</dbReference>
<feature type="transmembrane region" description="Helical" evidence="8">
    <location>
        <begin position="125"/>
        <end position="145"/>
    </location>
</feature>
<keyword evidence="11" id="KW-1185">Reference proteome</keyword>
<dbReference type="Pfam" id="PF01266">
    <property type="entry name" value="DAO"/>
    <property type="match status" value="1"/>
</dbReference>
<dbReference type="SUPFAM" id="SSF51905">
    <property type="entry name" value="FAD/NAD(P)-binding domain"/>
    <property type="match status" value="1"/>
</dbReference>
<evidence type="ECO:0000256" key="2">
    <source>
        <dbReference type="ARBA" id="ARBA00007330"/>
    </source>
</evidence>
<feature type="transmembrane region" description="Helical" evidence="8">
    <location>
        <begin position="20"/>
        <end position="40"/>
    </location>
</feature>
<organism evidence="10 11">
    <name type="scientific">Truncatella angustata</name>
    <dbReference type="NCBI Taxonomy" id="152316"/>
    <lineage>
        <taxon>Eukaryota</taxon>
        <taxon>Fungi</taxon>
        <taxon>Dikarya</taxon>
        <taxon>Ascomycota</taxon>
        <taxon>Pezizomycotina</taxon>
        <taxon>Sordariomycetes</taxon>
        <taxon>Xylariomycetidae</taxon>
        <taxon>Amphisphaeriales</taxon>
        <taxon>Sporocadaceae</taxon>
        <taxon>Truncatella</taxon>
    </lineage>
</organism>
<dbReference type="GO" id="GO:0006072">
    <property type="term" value="P:glycerol-3-phosphate metabolic process"/>
    <property type="evidence" value="ECO:0007669"/>
    <property type="project" value="InterPro"/>
</dbReference>
<keyword evidence="8" id="KW-0812">Transmembrane</keyword>
<dbReference type="Pfam" id="PF16901">
    <property type="entry name" value="DAO_C"/>
    <property type="match status" value="1"/>
</dbReference>
<dbReference type="GO" id="GO:0004368">
    <property type="term" value="F:glycerol-3-phosphate dehydrogenase (quinone) activity"/>
    <property type="evidence" value="ECO:0007669"/>
    <property type="project" value="UniProtKB-EC"/>
</dbReference>
<feature type="region of interest" description="Disordered" evidence="7">
    <location>
        <begin position="407"/>
        <end position="437"/>
    </location>
</feature>
<feature type="transmembrane region" description="Helical" evidence="8">
    <location>
        <begin position="195"/>
        <end position="215"/>
    </location>
</feature>
<keyword evidence="5" id="KW-0274">FAD</keyword>
<feature type="transmembrane region" description="Helical" evidence="8">
    <location>
        <begin position="235"/>
        <end position="257"/>
    </location>
</feature>
<evidence type="ECO:0000256" key="8">
    <source>
        <dbReference type="SAM" id="Phobius"/>
    </source>
</evidence>
<evidence type="ECO:0000259" key="9">
    <source>
        <dbReference type="PROSITE" id="PS50924"/>
    </source>
</evidence>
<comment type="caution">
    <text evidence="10">The sequence shown here is derived from an EMBL/GenBank/DDBJ whole genome shotgun (WGS) entry which is preliminary data.</text>
</comment>
<evidence type="ECO:0000256" key="3">
    <source>
        <dbReference type="ARBA" id="ARBA00013029"/>
    </source>
</evidence>
<feature type="transmembrane region" description="Helical" evidence="8">
    <location>
        <begin position="157"/>
        <end position="183"/>
    </location>
</feature>
<evidence type="ECO:0000256" key="5">
    <source>
        <dbReference type="ARBA" id="ARBA00022827"/>
    </source>
</evidence>
<feature type="region of interest" description="Disordered" evidence="7">
    <location>
        <begin position="692"/>
        <end position="781"/>
    </location>
</feature>
<accession>A0A9P8ZZN0</accession>
<dbReference type="EMBL" id="JAGPXC010000002">
    <property type="protein sequence ID" value="KAH6656209.1"/>
    <property type="molecule type" value="Genomic_DNA"/>
</dbReference>
<feature type="transmembrane region" description="Helical" evidence="8">
    <location>
        <begin position="52"/>
        <end position="76"/>
    </location>
</feature>
<gene>
    <name evidence="10" type="ORF">BKA67DRAFT_590381</name>
</gene>
<evidence type="ECO:0000256" key="1">
    <source>
        <dbReference type="ARBA" id="ARBA00001974"/>
    </source>
</evidence>
<dbReference type="InterPro" id="IPR038299">
    <property type="entry name" value="DAO_C_sf"/>
</dbReference>
<feature type="domain" description="MHYT" evidence="9">
    <location>
        <begin position="20"/>
        <end position="219"/>
    </location>
</feature>
<keyword evidence="6" id="KW-0560">Oxidoreductase</keyword>
<feature type="compositionally biased region" description="Low complexity" evidence="7">
    <location>
        <begin position="734"/>
        <end position="744"/>
    </location>
</feature>
<dbReference type="OrthoDB" id="264015at2759"/>
<evidence type="ECO:0000256" key="6">
    <source>
        <dbReference type="ARBA" id="ARBA00023002"/>
    </source>
</evidence>
<dbReference type="PRINTS" id="PR01001">
    <property type="entry name" value="FADG3PDH"/>
</dbReference>
<dbReference type="Gene3D" id="3.50.50.60">
    <property type="entry name" value="FAD/NAD(P)-binding domain"/>
    <property type="match status" value="1"/>
</dbReference>
<evidence type="ECO:0000313" key="11">
    <source>
        <dbReference type="Proteomes" id="UP000758603"/>
    </source>
</evidence>
<dbReference type="PANTHER" id="PTHR11985:SF15">
    <property type="entry name" value="GLYCEROL-3-PHOSPHATE DEHYDROGENASE, MITOCHONDRIAL"/>
    <property type="match status" value="1"/>
</dbReference>
<sequence>MSAADQLLAQYEGQIVPRSFNAGFVTLSYVVSFIGAASTLELINRRTSRSGLFNHLILLSASVTMGGIAIWCMHFIGNRAIDLGNGQAALQIVYSSSFTAISFFLPILVLLTAFLAVGTNNKVSWWRIVVGGALAGGAICGMHYLGNASIDNYVCSYNIANVVGAAVIAVAASIVSLALFFVFRAAWTASWWKRGLCAIVLAGAVSGMHWCAAIGTQYRLVRLSSGGNQLSRNITVIVVICLSVTAALTMAATAIYTNHIMRRYADKAQHVVLAAAVFDQTGCILVNPDGLLPSERITDTYIEKTPSDHFSIAHPLFHWMFRASRNWGGMSGVISNMTNHFTQLRKGRRDGKVRLIDDNGQLVANYDIIFRELFCIAASNLADRMKGRVADMGILWDEILPTGASLSRRQQLQSESSAHIASEGHGPSPGPDSDVLAEKGEGWRARHQEYGRGSLMFLVRRLENARDVEKLQAAGFRFAEVNQVSGIIGSSMQIKTRNLSQKLNNMATYAEGNTMMEPGVHLSFFGLKARVGSQGFDVLVRRGARNLLPSMQMPLDHLESWQMDFVRQIDRLNVPAVCQRLDAMKKLSPREMLFASQMYDTIEALRAWVDDPIFDEAVLTSKVVQVPSTCTLITLKMVIPIHVNVQSPKCEFVPLSFFKVHQLVYRDSPHHTAFSQSVHRDITPVLNAMVTAPPSSPHRRKPSFLHFKKSSQSTTSTYPVDADGNPIPTEFGRRASAGSAHSSSTIKLWNGPGSEMPTSDAGSDRITNLRAETPHPSNNLGGIMISQEIKVDVREANEASDVGRRFSMHPRTASSPQPAQTGRKTPGDVITAVSSGHKKAAASKSGFEMTSMSDGRDEFHSGQTTGSAMVESGRAGEASTFVDELFAYRGALLYYSYRPRNLPGSQGAAVPPPTFGADGSFSLPKFPGVKSREEQIAELKKSTRNNEEYDILVIGAGATGAGVALDAATRGLKVAMVERDDFSSGTSSKSTKLVHGGVRYLEKAVWNLDYNQYMLVREALKERKYFLQTAPHLSSWLPIMVPLDKWWKIPYYWAGCKAYDFLAGSEGIESSYFLTRSKAIDAFPMLKQTDLVGATVYYDGAHNDSRMNVSLAMTAAIYGSTVVNHAEVTSLLKDADGKLCGATIKDRIPEFNGQSTEDFQVKAKCIINCTGPFSDAVRKMDDQDCMEIVAPASGVHVILPGYFSPAKMGMIDPSTSDGRVIFFLPWQGNTIAGTTDEPAVVTPNPLPDEKSIQWILSEVSNYLSPDIKIRRGDVLAAWSGLRPLVKDPKAKNTESLVRNHLIDVSDSGLITCAGGKWTTYRQMAEECVDEAVKQFKLTTKPFPNAPHVSGSDAVDDGAFLDGSCQTHNVRLVGAHGFSRTLFINVVQHFGVETDVAKHLTESYGDRAWRFPARGERISALYPYVDGEIRYAVRHEYAQTAVDVLARRTRLSFLNAQAALDALPKIIDVMSEELKWSSSRQEREWKDTVTFLQSMGLPEPMLTATRKDVEQRKLDFTNSLEWQMYSRHDKPAAIEQ</sequence>
<dbReference type="InterPro" id="IPR005330">
    <property type="entry name" value="MHYT_dom"/>
</dbReference>
<keyword evidence="4" id="KW-0285">Flavoprotein</keyword>
<feature type="compositionally biased region" description="Basic residues" evidence="7">
    <location>
        <begin position="697"/>
        <end position="709"/>
    </location>
</feature>
<feature type="compositionally biased region" description="Polar residues" evidence="7">
    <location>
        <begin position="812"/>
        <end position="823"/>
    </location>
</feature>
<dbReference type="GeneID" id="70133474"/>
<feature type="region of interest" description="Disordered" evidence="7">
    <location>
        <begin position="803"/>
        <end position="828"/>
    </location>
</feature>
<dbReference type="Gene3D" id="3.30.9.10">
    <property type="entry name" value="D-Amino Acid Oxidase, subunit A, domain 2"/>
    <property type="match status" value="1"/>
</dbReference>
<dbReference type="Gene3D" id="1.10.8.870">
    <property type="entry name" value="Alpha-glycerophosphate oxidase, cap domain"/>
    <property type="match status" value="1"/>
</dbReference>
<keyword evidence="8" id="KW-0472">Membrane</keyword>
<dbReference type="PROSITE" id="PS00978">
    <property type="entry name" value="FAD_G3PDH_2"/>
    <property type="match status" value="1"/>
</dbReference>
<dbReference type="PROSITE" id="PS50924">
    <property type="entry name" value="MHYT"/>
    <property type="match status" value="1"/>
</dbReference>
<evidence type="ECO:0000256" key="4">
    <source>
        <dbReference type="ARBA" id="ARBA00022630"/>
    </source>
</evidence>
<evidence type="ECO:0000256" key="7">
    <source>
        <dbReference type="SAM" id="MobiDB-lite"/>
    </source>
</evidence>
<dbReference type="Proteomes" id="UP000758603">
    <property type="component" value="Unassembled WGS sequence"/>
</dbReference>
<dbReference type="InterPro" id="IPR031656">
    <property type="entry name" value="DAO_C"/>
</dbReference>
<dbReference type="PANTHER" id="PTHR11985">
    <property type="entry name" value="GLYCEROL-3-PHOSPHATE DEHYDROGENASE"/>
    <property type="match status" value="1"/>
</dbReference>
<dbReference type="Pfam" id="PF03707">
    <property type="entry name" value="MHYT"/>
    <property type="match status" value="2"/>
</dbReference>
<dbReference type="RefSeq" id="XP_045960443.1">
    <property type="nucleotide sequence ID" value="XM_046104583.1"/>
</dbReference>
<proteinExistence type="inferred from homology"/>